<dbReference type="Proteomes" id="UP000663873">
    <property type="component" value="Unassembled WGS sequence"/>
</dbReference>
<evidence type="ECO:0000313" key="2">
    <source>
        <dbReference type="Proteomes" id="UP000663873"/>
    </source>
</evidence>
<keyword evidence="2" id="KW-1185">Reference proteome</keyword>
<feature type="non-terminal residue" evidence="1">
    <location>
        <position position="59"/>
    </location>
</feature>
<sequence>TTMINNTVSTGGGGHRENLNIEDIKKVVFVNDRVRILTKTLQATTTTESNWTYDQSWLA</sequence>
<organism evidence="1 2">
    <name type="scientific">Rotaria socialis</name>
    <dbReference type="NCBI Taxonomy" id="392032"/>
    <lineage>
        <taxon>Eukaryota</taxon>
        <taxon>Metazoa</taxon>
        <taxon>Spiralia</taxon>
        <taxon>Gnathifera</taxon>
        <taxon>Rotifera</taxon>
        <taxon>Eurotatoria</taxon>
        <taxon>Bdelloidea</taxon>
        <taxon>Philodinida</taxon>
        <taxon>Philodinidae</taxon>
        <taxon>Rotaria</taxon>
    </lineage>
</organism>
<protein>
    <submittedName>
        <fullName evidence="1">Uncharacterized protein</fullName>
    </submittedName>
</protein>
<comment type="caution">
    <text evidence="1">The sequence shown here is derived from an EMBL/GenBank/DDBJ whole genome shotgun (WGS) entry which is preliminary data.</text>
</comment>
<accession>A0A821Y862</accession>
<proteinExistence type="predicted"/>
<dbReference type="AlphaFoldDB" id="A0A821Y862"/>
<name>A0A821Y862_9BILA</name>
<evidence type="ECO:0000313" key="1">
    <source>
        <dbReference type="EMBL" id="CAF4956805.1"/>
    </source>
</evidence>
<feature type="non-terminal residue" evidence="1">
    <location>
        <position position="1"/>
    </location>
</feature>
<reference evidence="1" key="1">
    <citation type="submission" date="2021-02" db="EMBL/GenBank/DDBJ databases">
        <authorList>
            <person name="Nowell W R."/>
        </authorList>
    </citation>
    <scope>NUCLEOTIDE SEQUENCE</scope>
</reference>
<gene>
    <name evidence="1" type="ORF">UJA718_LOCUS48032</name>
</gene>
<dbReference type="EMBL" id="CAJOBP010094123">
    <property type="protein sequence ID" value="CAF4956805.1"/>
    <property type="molecule type" value="Genomic_DNA"/>
</dbReference>